<dbReference type="Gene3D" id="3.90.1680.10">
    <property type="entry name" value="SOS response associated peptidase-like"/>
    <property type="match status" value="1"/>
</dbReference>
<keyword evidence="5" id="KW-0190">Covalent protein-DNA linkage</keyword>
<evidence type="ECO:0000256" key="6">
    <source>
        <dbReference type="ARBA" id="ARBA00023125"/>
    </source>
</evidence>
<comment type="similarity">
    <text evidence="1 8">Belongs to the SOS response-associated peptidase family.</text>
</comment>
<dbReference type="Proteomes" id="UP001519293">
    <property type="component" value="Unassembled WGS sequence"/>
</dbReference>
<keyword evidence="7" id="KW-0456">Lyase</keyword>
<dbReference type="InterPro" id="IPR003738">
    <property type="entry name" value="SRAP"/>
</dbReference>
<keyword evidence="3" id="KW-0227">DNA damage</keyword>
<keyword evidence="4 8" id="KW-0378">Hydrolase</keyword>
<keyword evidence="2 8" id="KW-0645">Protease</keyword>
<protein>
    <recommendedName>
        <fullName evidence="8">Abasic site processing protein</fullName>
        <ecNumber evidence="8">3.4.-.-</ecNumber>
    </recommendedName>
</protein>
<comment type="caution">
    <text evidence="9">The sequence shown here is derived from an EMBL/GenBank/DDBJ whole genome shotgun (WGS) entry which is preliminary data.</text>
</comment>
<evidence type="ECO:0000256" key="2">
    <source>
        <dbReference type="ARBA" id="ARBA00022670"/>
    </source>
</evidence>
<evidence type="ECO:0000256" key="8">
    <source>
        <dbReference type="RuleBase" id="RU364100"/>
    </source>
</evidence>
<name>A0ABS4R9M0_9BACI</name>
<dbReference type="Pfam" id="PF02586">
    <property type="entry name" value="SRAP"/>
    <property type="match status" value="1"/>
</dbReference>
<evidence type="ECO:0000256" key="3">
    <source>
        <dbReference type="ARBA" id="ARBA00022763"/>
    </source>
</evidence>
<gene>
    <name evidence="9" type="ORF">J2Z40_000145</name>
</gene>
<proteinExistence type="inferred from homology"/>
<dbReference type="PANTHER" id="PTHR13604">
    <property type="entry name" value="DC12-RELATED"/>
    <property type="match status" value="1"/>
</dbReference>
<accession>A0ABS4R9M0</accession>
<dbReference type="EC" id="3.4.-.-" evidence="8"/>
<evidence type="ECO:0000256" key="7">
    <source>
        <dbReference type="ARBA" id="ARBA00023239"/>
    </source>
</evidence>
<organism evidence="9 10">
    <name type="scientific">Cytobacillus eiseniae</name>
    <dbReference type="NCBI Taxonomy" id="762947"/>
    <lineage>
        <taxon>Bacteria</taxon>
        <taxon>Bacillati</taxon>
        <taxon>Bacillota</taxon>
        <taxon>Bacilli</taxon>
        <taxon>Bacillales</taxon>
        <taxon>Bacillaceae</taxon>
        <taxon>Cytobacillus</taxon>
    </lineage>
</organism>
<keyword evidence="6" id="KW-0238">DNA-binding</keyword>
<evidence type="ECO:0000256" key="1">
    <source>
        <dbReference type="ARBA" id="ARBA00008136"/>
    </source>
</evidence>
<dbReference type="EMBL" id="JAGIKZ010000001">
    <property type="protein sequence ID" value="MBP2239592.1"/>
    <property type="molecule type" value="Genomic_DNA"/>
</dbReference>
<dbReference type="PANTHER" id="PTHR13604:SF0">
    <property type="entry name" value="ABASIC SITE PROCESSING PROTEIN HMCES"/>
    <property type="match status" value="1"/>
</dbReference>
<evidence type="ECO:0000313" key="9">
    <source>
        <dbReference type="EMBL" id="MBP2239592.1"/>
    </source>
</evidence>
<dbReference type="InterPro" id="IPR036590">
    <property type="entry name" value="SRAP-like"/>
</dbReference>
<evidence type="ECO:0000256" key="5">
    <source>
        <dbReference type="ARBA" id="ARBA00023124"/>
    </source>
</evidence>
<evidence type="ECO:0000313" key="10">
    <source>
        <dbReference type="Proteomes" id="UP001519293"/>
    </source>
</evidence>
<reference evidence="9 10" key="1">
    <citation type="submission" date="2021-03" db="EMBL/GenBank/DDBJ databases">
        <title>Genomic Encyclopedia of Type Strains, Phase IV (KMG-IV): sequencing the most valuable type-strain genomes for metagenomic binning, comparative biology and taxonomic classification.</title>
        <authorList>
            <person name="Goeker M."/>
        </authorList>
    </citation>
    <scope>NUCLEOTIDE SEQUENCE [LARGE SCALE GENOMIC DNA]</scope>
    <source>
        <strain evidence="9 10">DSM 26675</strain>
    </source>
</reference>
<dbReference type="SUPFAM" id="SSF143081">
    <property type="entry name" value="BB1717-like"/>
    <property type="match status" value="1"/>
</dbReference>
<keyword evidence="10" id="KW-1185">Reference proteome</keyword>
<dbReference type="RefSeq" id="WP_066394764.1">
    <property type="nucleotide sequence ID" value="NZ_JAGIKZ010000001.1"/>
</dbReference>
<sequence>MCGRFTLTATFSEIIDRFNIQAAIEEQLYEPSYNVAPSQSVLAVINDGKKNRLGYLRWGLIPPWAKDTKMGHKMINARAETIFEKPSFRQAFQKKRCIIIADSFYEWKRHGDQTKTPMRIKLANNRLFAMAGLWETWKSKDGQPIHTCTVITTNPNDLVKNIHDRMPVILNPEDEKIWLNPMINDTETLLNLLKPFPEDLMASHEVSSLVNSPKNNSIELIRDICS</sequence>
<evidence type="ECO:0000256" key="4">
    <source>
        <dbReference type="ARBA" id="ARBA00022801"/>
    </source>
</evidence>